<sequence>MNCLFKGALRMPAVSRLVTTHSARAITPLQHHSYSSAAGAAAARNTSASALPPGSHLAGKSSLTPRIHEKLQVLQTKYTKLNERMSGNISELGREELAKLSKDMSDTGLIVIPYKRLLELYSELVELQQMVDSGDTSLRGMAQEEQQEVLASITECEREIVGGLLPKDSAEKAGAIMEIRAGTGGDEA</sequence>
<comment type="caution">
    <text evidence="1">The sequence shown here is derived from an EMBL/GenBank/DDBJ whole genome shotgun (WGS) entry which is preliminary data.</text>
</comment>
<gene>
    <name evidence="1" type="primary">MRF1_3</name>
    <name evidence="1" type="ORF">LPJ66_009896</name>
</gene>
<protein>
    <submittedName>
        <fullName evidence="1">Peptide chain release factor 1, mitochondrial</fullName>
    </submittedName>
</protein>
<keyword evidence="2" id="KW-1185">Reference proteome</keyword>
<evidence type="ECO:0000313" key="1">
    <source>
        <dbReference type="EMBL" id="KAJ1885900.1"/>
    </source>
</evidence>
<organism evidence="1 2">
    <name type="scientific">Kickxella alabastrina</name>
    <dbReference type="NCBI Taxonomy" id="61397"/>
    <lineage>
        <taxon>Eukaryota</taxon>
        <taxon>Fungi</taxon>
        <taxon>Fungi incertae sedis</taxon>
        <taxon>Zoopagomycota</taxon>
        <taxon>Kickxellomycotina</taxon>
        <taxon>Kickxellomycetes</taxon>
        <taxon>Kickxellales</taxon>
        <taxon>Kickxellaceae</taxon>
        <taxon>Kickxella</taxon>
    </lineage>
</organism>
<evidence type="ECO:0000313" key="2">
    <source>
        <dbReference type="Proteomes" id="UP001150581"/>
    </source>
</evidence>
<reference evidence="1" key="1">
    <citation type="submission" date="2022-07" db="EMBL/GenBank/DDBJ databases">
        <title>Phylogenomic reconstructions and comparative analyses of Kickxellomycotina fungi.</title>
        <authorList>
            <person name="Reynolds N.K."/>
            <person name="Stajich J.E."/>
            <person name="Barry K."/>
            <person name="Grigoriev I.V."/>
            <person name="Crous P."/>
            <person name="Smith M.E."/>
        </authorList>
    </citation>
    <scope>NUCLEOTIDE SEQUENCE</scope>
    <source>
        <strain evidence="1">Benny 63K</strain>
    </source>
</reference>
<accession>A0ACC1I203</accession>
<dbReference type="EMBL" id="JANBPG010002407">
    <property type="protein sequence ID" value="KAJ1885900.1"/>
    <property type="molecule type" value="Genomic_DNA"/>
</dbReference>
<dbReference type="Proteomes" id="UP001150581">
    <property type="component" value="Unassembled WGS sequence"/>
</dbReference>
<proteinExistence type="predicted"/>
<feature type="non-terminal residue" evidence="1">
    <location>
        <position position="188"/>
    </location>
</feature>
<name>A0ACC1I203_9FUNG</name>